<evidence type="ECO:0000313" key="5">
    <source>
        <dbReference type="EMBL" id="MQY17101.1"/>
    </source>
</evidence>
<dbReference type="CDD" id="cd04433">
    <property type="entry name" value="AFD_class_I"/>
    <property type="match status" value="1"/>
</dbReference>
<dbReference type="AlphaFoldDB" id="A0A7K0CUF4"/>
<sequence>MVTEVVETTVDMPIPLDRIWDALNDPATYARMFRGIGDCRPVVSAGERLDLEFRIGTLRTGVRRVEVRLIPGRPYRDLELYCPTLGSLASVRLGARPECTHVAVTVFAPGRVHPMVPELPNSAVSEWIRAGLQRVAEYCTGARTAVVKDGTGAPVRRQVVVARQMLSSGVVQAHRLDHGVRQLAGLAKWGLSLAGGYATASGCTPSRACLIDDRAHRTFAELHKRTNAQARALLALGIDHHHTVGLLSRNHIATVEAMVAAGKAGVDLILLNAGLSGRQLEEIAQRDRISVLLLDAELGHLVRYLHPGIQRFTIDGDPPTPERTTLEELSALSPGTCRRPARPGRLIVLTFGTSGTPKGARRPHPAGLDPVAAVLSRIPLRMHETMLIASPLFHTWGLGILQLSTALRATVVLQRRFDAEACLRAVAEHRVRTLVLVPTLLQRILELPPHVRARYDTSSLEIVACGGAPLPGGTALHFMNAFGDVLYNVYGSTEVSWATIATPQDLRESPETVGRPPAGTTVAVLGPNMLPVPVGAVGRIFVGNPMLFDGYVNAAPPDEVGGLLDTGDLGYLDVSHRLFVAGRGDELVISGGEKFFPRPVEEALEHLPQVREAAVVGVPDADFGQRMAAFVVKTEGSGLDAQMVRDYIRNRLGRFAVPRDVSFIPALPRGETGKILKRLLIMPNSGASQAM</sequence>
<feature type="domain" description="AMP-binding enzyme C-terminal" evidence="4">
    <location>
        <begin position="600"/>
        <end position="674"/>
    </location>
</feature>
<dbReference type="Gene3D" id="3.30.300.30">
    <property type="match status" value="1"/>
</dbReference>
<evidence type="ECO:0000256" key="1">
    <source>
        <dbReference type="ARBA" id="ARBA00006432"/>
    </source>
</evidence>
<comment type="similarity">
    <text evidence="1">Belongs to the ATP-dependent AMP-binding enzyme family.</text>
</comment>
<evidence type="ECO:0000313" key="6">
    <source>
        <dbReference type="Proteomes" id="UP000438448"/>
    </source>
</evidence>
<dbReference type="PANTHER" id="PTHR43201">
    <property type="entry name" value="ACYL-COA SYNTHETASE"/>
    <property type="match status" value="1"/>
</dbReference>
<dbReference type="GO" id="GO:0006631">
    <property type="term" value="P:fatty acid metabolic process"/>
    <property type="evidence" value="ECO:0007669"/>
    <property type="project" value="TreeGrafter"/>
</dbReference>
<dbReference type="Proteomes" id="UP000438448">
    <property type="component" value="Unassembled WGS sequence"/>
</dbReference>
<protein>
    <submittedName>
        <fullName evidence="5">2-succinylbenzoate--CoA ligase</fullName>
        <ecNumber evidence="5">6.2.1.26</ecNumber>
    </submittedName>
</protein>
<proteinExistence type="inferred from homology"/>
<gene>
    <name evidence="5" type="primary">menE_1</name>
    <name evidence="5" type="ORF">NRB20_01640</name>
</gene>
<dbReference type="RefSeq" id="WP_153407248.1">
    <property type="nucleotide sequence ID" value="NZ_WEGK01000001.1"/>
</dbReference>
<dbReference type="GO" id="GO:0031956">
    <property type="term" value="F:medium-chain fatty acid-CoA ligase activity"/>
    <property type="evidence" value="ECO:0007669"/>
    <property type="project" value="TreeGrafter"/>
</dbReference>
<evidence type="ECO:0000256" key="2">
    <source>
        <dbReference type="ARBA" id="ARBA00022598"/>
    </source>
</evidence>
<dbReference type="PANTHER" id="PTHR43201:SF5">
    <property type="entry name" value="MEDIUM-CHAIN ACYL-COA LIGASE ACSF2, MITOCHONDRIAL"/>
    <property type="match status" value="1"/>
</dbReference>
<dbReference type="SUPFAM" id="SSF55961">
    <property type="entry name" value="Bet v1-like"/>
    <property type="match status" value="1"/>
</dbReference>
<reference evidence="5 6" key="1">
    <citation type="submission" date="2019-10" db="EMBL/GenBank/DDBJ databases">
        <title>Nocardia macrotermitis sp. nov. and Nocardia aurantia sp. nov., isolated from the gut of fungus growing-termite Macrotermes natalensis.</title>
        <authorList>
            <person name="Benndorf R."/>
            <person name="Schwitalla J."/>
            <person name="Martin K."/>
            <person name="De Beer W."/>
            <person name="Kaster A.-K."/>
            <person name="Vollmers J."/>
            <person name="Poulsen M."/>
            <person name="Beemelmanns C."/>
        </authorList>
    </citation>
    <scope>NUCLEOTIDE SEQUENCE [LARGE SCALE GENOMIC DNA]</scope>
    <source>
        <strain evidence="5 6">RB20</strain>
    </source>
</reference>
<accession>A0A7K0CUF4</accession>
<dbReference type="InterPro" id="IPR042099">
    <property type="entry name" value="ANL_N_sf"/>
</dbReference>
<dbReference type="Pfam" id="PF00501">
    <property type="entry name" value="AMP-binding"/>
    <property type="match status" value="1"/>
</dbReference>
<evidence type="ECO:0000259" key="4">
    <source>
        <dbReference type="Pfam" id="PF13193"/>
    </source>
</evidence>
<feature type="domain" description="AMP-dependent synthetase/ligase" evidence="3">
    <location>
        <begin position="203"/>
        <end position="551"/>
    </location>
</feature>
<dbReference type="EC" id="6.2.1.26" evidence="5"/>
<evidence type="ECO:0000259" key="3">
    <source>
        <dbReference type="Pfam" id="PF00501"/>
    </source>
</evidence>
<name>A0A7K0CUF4_9NOCA</name>
<dbReference type="OrthoDB" id="56621at2"/>
<dbReference type="InterPro" id="IPR000873">
    <property type="entry name" value="AMP-dep_synth/lig_dom"/>
</dbReference>
<dbReference type="Gene3D" id="3.40.50.12780">
    <property type="entry name" value="N-terminal domain of ligase-like"/>
    <property type="match status" value="1"/>
</dbReference>
<dbReference type="EMBL" id="WEGK01000001">
    <property type="protein sequence ID" value="MQY17101.1"/>
    <property type="molecule type" value="Genomic_DNA"/>
</dbReference>
<dbReference type="GO" id="GO:0008756">
    <property type="term" value="F:o-succinylbenzoate-CoA ligase activity"/>
    <property type="evidence" value="ECO:0007669"/>
    <property type="project" value="UniProtKB-EC"/>
</dbReference>
<dbReference type="SUPFAM" id="SSF56801">
    <property type="entry name" value="Acetyl-CoA synthetase-like"/>
    <property type="match status" value="1"/>
</dbReference>
<dbReference type="InterPro" id="IPR025110">
    <property type="entry name" value="AMP-bd_C"/>
</dbReference>
<comment type="caution">
    <text evidence="5">The sequence shown here is derived from an EMBL/GenBank/DDBJ whole genome shotgun (WGS) entry which is preliminary data.</text>
</comment>
<organism evidence="5 6">
    <name type="scientific">Nocardia macrotermitis</name>
    <dbReference type="NCBI Taxonomy" id="2585198"/>
    <lineage>
        <taxon>Bacteria</taxon>
        <taxon>Bacillati</taxon>
        <taxon>Actinomycetota</taxon>
        <taxon>Actinomycetes</taxon>
        <taxon>Mycobacteriales</taxon>
        <taxon>Nocardiaceae</taxon>
        <taxon>Nocardia</taxon>
    </lineage>
</organism>
<dbReference type="CDD" id="cd07812">
    <property type="entry name" value="SRPBCC"/>
    <property type="match status" value="1"/>
</dbReference>
<dbReference type="Pfam" id="PF13193">
    <property type="entry name" value="AMP-binding_C"/>
    <property type="match status" value="1"/>
</dbReference>
<dbReference type="InterPro" id="IPR045851">
    <property type="entry name" value="AMP-bd_C_sf"/>
</dbReference>
<keyword evidence="6" id="KW-1185">Reference proteome</keyword>
<keyword evidence="2 5" id="KW-0436">Ligase</keyword>